<dbReference type="OrthoDB" id="10253254at2759"/>
<dbReference type="GO" id="GO:0004386">
    <property type="term" value="F:helicase activity"/>
    <property type="evidence" value="ECO:0007669"/>
    <property type="project" value="UniProtKB-KW"/>
</dbReference>
<dbReference type="InterPro" id="IPR011709">
    <property type="entry name" value="DEAD-box_helicase_OB_fold"/>
</dbReference>
<dbReference type="EMBL" id="AZHF01000007">
    <property type="protein sequence ID" value="OAA72990.1"/>
    <property type="molecule type" value="Genomic_DNA"/>
</dbReference>
<gene>
    <name evidence="7" type="ORF">LEL_08774</name>
</gene>
<dbReference type="InterPro" id="IPR007502">
    <property type="entry name" value="Helicase-assoc_dom"/>
</dbReference>
<feature type="domain" description="Helicase-associated" evidence="6">
    <location>
        <begin position="216"/>
        <end position="314"/>
    </location>
</feature>
<dbReference type="GO" id="GO:0005524">
    <property type="term" value="F:ATP binding"/>
    <property type="evidence" value="ECO:0007669"/>
    <property type="project" value="UniProtKB-KW"/>
</dbReference>
<dbReference type="GO" id="GO:0003723">
    <property type="term" value="F:RNA binding"/>
    <property type="evidence" value="ECO:0007669"/>
    <property type="project" value="TreeGrafter"/>
</dbReference>
<dbReference type="Proteomes" id="UP000076881">
    <property type="component" value="Unassembled WGS sequence"/>
</dbReference>
<evidence type="ECO:0000256" key="5">
    <source>
        <dbReference type="SAM" id="MobiDB-lite"/>
    </source>
</evidence>
<dbReference type="AlphaFoldDB" id="A0A168DTL4"/>
<feature type="region of interest" description="Disordered" evidence="5">
    <location>
        <begin position="360"/>
        <end position="394"/>
    </location>
</feature>
<evidence type="ECO:0000313" key="7">
    <source>
        <dbReference type="EMBL" id="OAA72990.1"/>
    </source>
</evidence>
<dbReference type="STRING" id="1081108.A0A168DTL4"/>
<evidence type="ECO:0000256" key="2">
    <source>
        <dbReference type="ARBA" id="ARBA00022801"/>
    </source>
</evidence>
<reference evidence="7 8" key="1">
    <citation type="journal article" date="2016" name="Genome Biol. Evol.">
        <title>Divergent and convergent evolution of fungal pathogenicity.</title>
        <authorList>
            <person name="Shang Y."/>
            <person name="Xiao G."/>
            <person name="Zheng P."/>
            <person name="Cen K."/>
            <person name="Zhan S."/>
            <person name="Wang C."/>
        </authorList>
    </citation>
    <scope>NUCLEOTIDE SEQUENCE [LARGE SCALE GENOMIC DNA]</scope>
    <source>
        <strain evidence="7 8">RCEF 1005</strain>
    </source>
</reference>
<dbReference type="GO" id="GO:0016787">
    <property type="term" value="F:hydrolase activity"/>
    <property type="evidence" value="ECO:0007669"/>
    <property type="project" value="UniProtKB-KW"/>
</dbReference>
<evidence type="ECO:0000256" key="1">
    <source>
        <dbReference type="ARBA" id="ARBA00022741"/>
    </source>
</evidence>
<dbReference type="Gene3D" id="1.20.120.1080">
    <property type="match status" value="1"/>
</dbReference>
<comment type="caution">
    <text evidence="7">The sequence shown here is derived from an EMBL/GenBank/DDBJ whole genome shotgun (WGS) entry which is preliminary data.</text>
</comment>
<dbReference type="PANTHER" id="PTHR18934">
    <property type="entry name" value="ATP-DEPENDENT RNA HELICASE"/>
    <property type="match status" value="1"/>
</dbReference>
<dbReference type="PANTHER" id="PTHR18934:SF91">
    <property type="entry name" value="PRE-MRNA-SPLICING FACTOR ATP-DEPENDENT RNA HELICASE PRP16"/>
    <property type="match status" value="1"/>
</dbReference>
<feature type="compositionally biased region" description="Polar residues" evidence="5">
    <location>
        <begin position="371"/>
        <end position="391"/>
    </location>
</feature>
<evidence type="ECO:0000256" key="4">
    <source>
        <dbReference type="ARBA" id="ARBA00022840"/>
    </source>
</evidence>
<keyword evidence="1" id="KW-0547">Nucleotide-binding</keyword>
<organism evidence="7 8">
    <name type="scientific">Akanthomyces lecanii RCEF 1005</name>
    <dbReference type="NCBI Taxonomy" id="1081108"/>
    <lineage>
        <taxon>Eukaryota</taxon>
        <taxon>Fungi</taxon>
        <taxon>Dikarya</taxon>
        <taxon>Ascomycota</taxon>
        <taxon>Pezizomycotina</taxon>
        <taxon>Sordariomycetes</taxon>
        <taxon>Hypocreomycetidae</taxon>
        <taxon>Hypocreales</taxon>
        <taxon>Cordycipitaceae</taxon>
        <taxon>Akanthomyces</taxon>
        <taxon>Cordyceps confragosa</taxon>
    </lineage>
</organism>
<dbReference type="SUPFAM" id="SSF52540">
    <property type="entry name" value="P-loop containing nucleoside triphosphate hydrolases"/>
    <property type="match status" value="1"/>
</dbReference>
<evidence type="ECO:0000313" key="8">
    <source>
        <dbReference type="Proteomes" id="UP000076881"/>
    </source>
</evidence>
<keyword evidence="3 7" id="KW-0347">Helicase</keyword>
<accession>A0A168DTL4</accession>
<dbReference type="Gene3D" id="3.40.50.300">
    <property type="entry name" value="P-loop containing nucleotide triphosphate hydrolases"/>
    <property type="match status" value="1"/>
</dbReference>
<evidence type="ECO:0000256" key="3">
    <source>
        <dbReference type="ARBA" id="ARBA00022806"/>
    </source>
</evidence>
<keyword evidence="2" id="KW-0378">Hydrolase</keyword>
<sequence>MSTPQRPHIWFSSGLYHVAEGFAPPDFRVAAANTVAHLHKTSFQGHILVYAPGAGEIDTICTMVRKATKGKLDVFPLYSAMPSESQEEALRVTKEPKCIVATSLAMATPVRNFICYVVDTGLCKEHVYNPRLNMHTLETRLISRRLASRREGLATERYTCIRLYPESALLAMPISKDSDKTSQSAHVRVFVRLALGETDLTRAGWSPRLHPDDLARVAQDLVVWGLVDEHGTLTERGKCVSRITMKMGDHPLEPIWANAIYEASKLGCMDEVITISALCSIQKNVFQDEAGMERIASISRAKFAHGPSDHLALLNAFMQYQQLVDRDESHELCKVWCRLHFLNLGALQDASQLRTAIKTAASGLRPEDNTRTQSSTPETNQSRTEASSGTMKSKRGFCSEDDCYSAHEDHVNHDDDLGAHEQEPDEEMISAKMKADPGKHANILKAITRAFSTQIAISLGSGDKYCTVDTSVTAMLHASCALVDLQPQWVVYTQLSRRSRFQFLDIVSVVDVDWLLDLPNFQPDALTRDNGKIRQAAVEDALDAARVKATAAQLSRAR</sequence>
<dbReference type="Pfam" id="PF07717">
    <property type="entry name" value="OB_NTP_bind"/>
    <property type="match status" value="1"/>
</dbReference>
<dbReference type="InterPro" id="IPR027417">
    <property type="entry name" value="P-loop_NTPase"/>
</dbReference>
<evidence type="ECO:0000259" key="6">
    <source>
        <dbReference type="SMART" id="SM00847"/>
    </source>
</evidence>
<protein>
    <submittedName>
        <fullName evidence="7">Helicase-associated domain protein</fullName>
    </submittedName>
</protein>
<dbReference type="SMART" id="SM00847">
    <property type="entry name" value="HA2"/>
    <property type="match status" value="1"/>
</dbReference>
<proteinExistence type="predicted"/>
<dbReference type="Pfam" id="PF21010">
    <property type="entry name" value="HA2_C"/>
    <property type="match status" value="1"/>
</dbReference>
<keyword evidence="8" id="KW-1185">Reference proteome</keyword>
<keyword evidence="4" id="KW-0067">ATP-binding</keyword>
<name>A0A168DTL4_CORDF</name>